<organism evidence="2">
    <name type="scientific">Salmonella diarizonae</name>
    <dbReference type="NCBI Taxonomy" id="59204"/>
    <lineage>
        <taxon>Bacteria</taxon>
        <taxon>Pseudomonadati</taxon>
        <taxon>Pseudomonadota</taxon>
        <taxon>Gammaproteobacteria</taxon>
        <taxon>Enterobacterales</taxon>
        <taxon>Enterobacteriaceae</taxon>
        <taxon>Salmonella</taxon>
    </lineage>
</organism>
<name>A0A5Y1YI32_SALDZ</name>
<sequence>MAEQHNPQHWSQLSPDDQIRFWQDVDEGSVGSFLVPPEKKRTKRRRGEHSTKPKCENPSWFRPAHYKKLGGQLGYAYNRLVKKDPVTGECSLRMHMSLHPLYVKERKRAG</sequence>
<dbReference type="Proteomes" id="UP000839735">
    <property type="component" value="Unassembled WGS sequence"/>
</dbReference>
<protein>
    <submittedName>
        <fullName evidence="2">Replication initiation protein</fullName>
    </submittedName>
</protein>
<evidence type="ECO:0000313" key="2">
    <source>
        <dbReference type="EMBL" id="ECC3917677.1"/>
    </source>
</evidence>
<comment type="caution">
    <text evidence="2">The sequence shown here is derived from an EMBL/GenBank/DDBJ whole genome shotgun (WGS) entry which is preliminary data.</text>
</comment>
<reference evidence="2" key="1">
    <citation type="submission" date="2018-08" db="EMBL/GenBank/DDBJ databases">
        <authorList>
            <person name="Ashton P.M."/>
            <person name="Dallman T."/>
            <person name="Nair S."/>
            <person name="De Pinna E."/>
            <person name="Peters T."/>
            <person name="Grant K."/>
        </authorList>
    </citation>
    <scope>NUCLEOTIDE SEQUENCE [LARGE SCALE GENOMIC DNA]</scope>
    <source>
        <strain evidence="2">294779</strain>
    </source>
</reference>
<accession>A0A5Y1YI32</accession>
<gene>
    <name evidence="2" type="ORF">CTQ69_27930</name>
</gene>
<evidence type="ECO:0000256" key="1">
    <source>
        <dbReference type="SAM" id="MobiDB-lite"/>
    </source>
</evidence>
<dbReference type="EMBL" id="AAIBIC010000102">
    <property type="protein sequence ID" value="ECC3917677.1"/>
    <property type="molecule type" value="Genomic_DNA"/>
</dbReference>
<feature type="region of interest" description="Disordered" evidence="1">
    <location>
        <begin position="29"/>
        <end position="59"/>
    </location>
</feature>
<proteinExistence type="predicted"/>
<feature type="non-terminal residue" evidence="2">
    <location>
        <position position="110"/>
    </location>
</feature>
<dbReference type="AlphaFoldDB" id="A0A5Y1YI32"/>